<accession>A0A830H5T7</accession>
<dbReference type="GO" id="GO:0016491">
    <property type="term" value="F:oxidoreductase activity"/>
    <property type="evidence" value="ECO:0007669"/>
    <property type="project" value="UniProtKB-KW"/>
</dbReference>
<dbReference type="EMBL" id="BNJQ01000001">
    <property type="protein sequence ID" value="GHP01643.1"/>
    <property type="molecule type" value="Genomic_DNA"/>
</dbReference>
<dbReference type="SUPFAM" id="SSF54373">
    <property type="entry name" value="FAD-linked reductases, C-terminal domain"/>
    <property type="match status" value="1"/>
</dbReference>
<proteinExistence type="predicted"/>
<keyword evidence="1" id="KW-0560">Oxidoreductase</keyword>
<comment type="caution">
    <text evidence="3">The sequence shown here is derived from an EMBL/GenBank/DDBJ whole genome shotgun (WGS) entry which is preliminary data.</text>
</comment>
<evidence type="ECO:0000313" key="4">
    <source>
        <dbReference type="Proteomes" id="UP000660262"/>
    </source>
</evidence>
<dbReference type="GO" id="GO:0005737">
    <property type="term" value="C:cytoplasm"/>
    <property type="evidence" value="ECO:0007669"/>
    <property type="project" value="TreeGrafter"/>
</dbReference>
<dbReference type="AlphaFoldDB" id="A0A830H5T7"/>
<protein>
    <recommendedName>
        <fullName evidence="2">FAD dependent oxidoreductase domain-containing protein</fullName>
    </recommendedName>
</protein>
<dbReference type="Proteomes" id="UP000660262">
    <property type="component" value="Unassembled WGS sequence"/>
</dbReference>
<gene>
    <name evidence="3" type="ORF">PPROV_000039900</name>
</gene>
<feature type="domain" description="FAD dependent oxidoreductase" evidence="2">
    <location>
        <begin position="7"/>
        <end position="436"/>
    </location>
</feature>
<evidence type="ECO:0000313" key="3">
    <source>
        <dbReference type="EMBL" id="GHP01643.1"/>
    </source>
</evidence>
<sequence length="479" mass="50745">MSSSSHAIVVGAGIVGISCALRIQQKHPGASVTLLDASAPASKHAASFGNAGTFAPYANVPIARPGLWRDALRMMLVPTKAGAMPPPLSVLANTHLPALTPWLIRLLRNCHPTKVRSTALALGAILARAETAYNSIFDAAGIDIDGSMGSFASNESDSNMPFALRNGYLLMHSGASSMQGSKRAAALRREGLGKDLRMEQVDVSGILELEPGLNSDFVRDGGAWFFPDGWCLREPGALLRALSSAIERNGGELRSDARVDAVGTHDSDHAFVRLANGEMLTADVVVVATGAHSAALAATAGDYVPLDTERGHSITFAEGTERLLTRAVCSADAGFILTPMSGGLRAAGLVELGGLHAPMTRARCDQLESVSRTMIRSQDALGDRDESKDWLGFRPTLPDAIPVIGPSVRHPRIFYSFGHQHVGWTLGGISAYMIEEMARPLLSTTRQSGTAPALPASTADLVSHAPIPVRFDAYRVNRF</sequence>
<name>A0A830H5T7_9CHLO</name>
<dbReference type="Pfam" id="PF01266">
    <property type="entry name" value="DAO"/>
    <property type="match status" value="1"/>
</dbReference>
<reference evidence="3" key="1">
    <citation type="submission" date="2020-10" db="EMBL/GenBank/DDBJ databases">
        <title>Unveiling of a novel bifunctional photoreceptor, Dualchrome1, isolated from a cosmopolitan green alga.</title>
        <authorList>
            <person name="Suzuki S."/>
            <person name="Kawachi M."/>
        </authorList>
    </citation>
    <scope>NUCLEOTIDE SEQUENCE</scope>
    <source>
        <strain evidence="3">NIES 2893</strain>
    </source>
</reference>
<evidence type="ECO:0000256" key="1">
    <source>
        <dbReference type="ARBA" id="ARBA00023002"/>
    </source>
</evidence>
<dbReference type="InterPro" id="IPR006076">
    <property type="entry name" value="FAD-dep_OxRdtase"/>
</dbReference>
<evidence type="ECO:0000259" key="2">
    <source>
        <dbReference type="Pfam" id="PF01266"/>
    </source>
</evidence>
<organism evidence="3 4">
    <name type="scientific">Pycnococcus provasolii</name>
    <dbReference type="NCBI Taxonomy" id="41880"/>
    <lineage>
        <taxon>Eukaryota</taxon>
        <taxon>Viridiplantae</taxon>
        <taxon>Chlorophyta</taxon>
        <taxon>Pseudoscourfieldiophyceae</taxon>
        <taxon>Pseudoscourfieldiales</taxon>
        <taxon>Pycnococcaceae</taxon>
        <taxon>Pycnococcus</taxon>
    </lineage>
</organism>
<dbReference type="InterPro" id="IPR036188">
    <property type="entry name" value="FAD/NAD-bd_sf"/>
</dbReference>
<dbReference type="PANTHER" id="PTHR13847:SF289">
    <property type="entry name" value="GLYCINE OXIDASE"/>
    <property type="match status" value="1"/>
</dbReference>
<dbReference type="SUPFAM" id="SSF51905">
    <property type="entry name" value="FAD/NAD(P)-binding domain"/>
    <property type="match status" value="1"/>
</dbReference>
<dbReference type="OrthoDB" id="498204at2759"/>
<dbReference type="Gene3D" id="3.50.50.60">
    <property type="entry name" value="FAD/NAD(P)-binding domain"/>
    <property type="match status" value="3"/>
</dbReference>
<keyword evidence="4" id="KW-1185">Reference proteome</keyword>
<dbReference type="PANTHER" id="PTHR13847">
    <property type="entry name" value="SARCOSINE DEHYDROGENASE-RELATED"/>
    <property type="match status" value="1"/>
</dbReference>